<dbReference type="InterPro" id="IPR012340">
    <property type="entry name" value="NA-bd_OB-fold"/>
</dbReference>
<dbReference type="Proteomes" id="UP000473658">
    <property type="component" value="Unassembled WGS sequence"/>
</dbReference>
<organism evidence="2 3">
    <name type="scientific">Rhizobium rhizogenes</name>
    <name type="common">Agrobacterium rhizogenes</name>
    <dbReference type="NCBI Taxonomy" id="359"/>
    <lineage>
        <taxon>Bacteria</taxon>
        <taxon>Pseudomonadati</taxon>
        <taxon>Pseudomonadota</taxon>
        <taxon>Alphaproteobacteria</taxon>
        <taxon>Hyphomicrobiales</taxon>
        <taxon>Rhizobiaceae</taxon>
        <taxon>Rhizobium/Agrobacterium group</taxon>
        <taxon>Rhizobium</taxon>
    </lineage>
</organism>
<name>A0AA88F6B7_RHIRH</name>
<dbReference type="EMBL" id="QRFF01000001">
    <property type="protein sequence ID" value="KAA3504568.1"/>
    <property type="molecule type" value="Genomic_DNA"/>
</dbReference>
<dbReference type="GO" id="GO:0003676">
    <property type="term" value="F:nucleic acid binding"/>
    <property type="evidence" value="ECO:0007669"/>
    <property type="project" value="InterPro"/>
</dbReference>
<sequence>MPSGKIIKWMTDRGFGFIQEDGARGSAGDFVHITAMPDTEAPHIGQRFDYDRVTGMDGRTKAVNVREVTTWGEAAYL</sequence>
<evidence type="ECO:0000259" key="1">
    <source>
        <dbReference type="PROSITE" id="PS51857"/>
    </source>
</evidence>
<dbReference type="AlphaFoldDB" id="A0AA88F6B7"/>
<evidence type="ECO:0000313" key="2">
    <source>
        <dbReference type="EMBL" id="KAA3504568.1"/>
    </source>
</evidence>
<dbReference type="Gene3D" id="2.40.50.140">
    <property type="entry name" value="Nucleic acid-binding proteins"/>
    <property type="match status" value="1"/>
</dbReference>
<reference evidence="2 3" key="1">
    <citation type="submission" date="2018-08" db="EMBL/GenBank/DDBJ databases">
        <title>Crown Gall in kiwifruit.</title>
        <authorList>
            <person name="Visnovsky S.B."/>
            <person name="Pitman A.R."/>
        </authorList>
    </citation>
    <scope>NUCLEOTIDE SEQUENCE [LARGE SCALE GENOMIC DNA]</scope>
    <source>
        <strain evidence="2 3">SBV_302_78_2</strain>
    </source>
</reference>
<dbReference type="RefSeq" id="WP_149898016.1">
    <property type="nucleotide sequence ID" value="NZ_QRFF01000001.1"/>
</dbReference>
<feature type="domain" description="CSD" evidence="1">
    <location>
        <begin position="1"/>
        <end position="67"/>
    </location>
</feature>
<protein>
    <submittedName>
        <fullName evidence="2">Cold shock domain-containing protein</fullName>
    </submittedName>
</protein>
<dbReference type="SUPFAM" id="SSF50249">
    <property type="entry name" value="Nucleic acid-binding proteins"/>
    <property type="match status" value="1"/>
</dbReference>
<comment type="caution">
    <text evidence="2">The sequence shown here is derived from an EMBL/GenBank/DDBJ whole genome shotgun (WGS) entry which is preliminary data.</text>
</comment>
<accession>A0AA88F6B7</accession>
<proteinExistence type="predicted"/>
<dbReference type="InterPro" id="IPR002059">
    <property type="entry name" value="CSP_DNA-bd"/>
</dbReference>
<evidence type="ECO:0000313" key="3">
    <source>
        <dbReference type="Proteomes" id="UP000473658"/>
    </source>
</evidence>
<gene>
    <name evidence="2" type="ORF">DXM27_04965</name>
</gene>
<dbReference type="PROSITE" id="PS51857">
    <property type="entry name" value="CSD_2"/>
    <property type="match status" value="1"/>
</dbReference>